<organism evidence="5 6">
    <name type="scientific">Chloroflexus aurantiacus (strain ATCC 29366 / DSM 635 / J-10-fl)</name>
    <dbReference type="NCBI Taxonomy" id="324602"/>
    <lineage>
        <taxon>Bacteria</taxon>
        <taxon>Bacillati</taxon>
        <taxon>Chloroflexota</taxon>
        <taxon>Chloroflexia</taxon>
        <taxon>Chloroflexales</taxon>
        <taxon>Chloroflexineae</taxon>
        <taxon>Chloroflexaceae</taxon>
        <taxon>Chloroflexus</taxon>
    </lineage>
</organism>
<dbReference type="InterPro" id="IPR002347">
    <property type="entry name" value="SDR_fam"/>
</dbReference>
<dbReference type="EMBL" id="CP000909">
    <property type="protein sequence ID" value="ABY33620.1"/>
    <property type="molecule type" value="Genomic_DNA"/>
</dbReference>
<evidence type="ECO:0000313" key="5">
    <source>
        <dbReference type="EMBL" id="ABY33620.1"/>
    </source>
</evidence>
<name>A9WDL4_CHLAA</name>
<sequence>MDPRDRVVIITGASSGIGAATARCFAAAGARLVLAARSQEALTQVAADLPQALAVPTDVSDPEACMRLVERAVATYGQVDILINNAGIGLTGPVTRLARADLERVLAVDLLGPIWLTQAVVPIMRAGGRGQIINVSSVLAVQPLPFLGGYAAAKAALEQISNALRIELHGSGIAVTVVRPGTTRTDFNQRRLGRGRERRRIAPPGVPPEVVARTILRAARTEPRLAYVSWSDRLALWIGRLFPGLIDAILARAFVWEEQAYH</sequence>
<dbReference type="GO" id="GO:0016491">
    <property type="term" value="F:oxidoreductase activity"/>
    <property type="evidence" value="ECO:0000318"/>
    <property type="project" value="GO_Central"/>
</dbReference>
<dbReference type="SUPFAM" id="SSF51735">
    <property type="entry name" value="NAD(P)-binding Rossmann-fold domains"/>
    <property type="match status" value="1"/>
</dbReference>
<dbReference type="Pfam" id="PF00106">
    <property type="entry name" value="adh_short"/>
    <property type="match status" value="1"/>
</dbReference>
<dbReference type="HOGENOM" id="CLU_010194_2_10_0"/>
<reference evidence="6" key="1">
    <citation type="journal article" date="2011" name="BMC Genomics">
        <title>Complete genome sequence of the filamentous anoxygenic phototrophic bacterium Chloroflexus aurantiacus.</title>
        <authorList>
            <person name="Tang K.H."/>
            <person name="Barry K."/>
            <person name="Chertkov O."/>
            <person name="Dalin E."/>
            <person name="Han C.S."/>
            <person name="Hauser L.J."/>
            <person name="Honchak B.M."/>
            <person name="Karbach L.E."/>
            <person name="Land M.L."/>
            <person name="Lapidus A."/>
            <person name="Larimer F.W."/>
            <person name="Mikhailova N."/>
            <person name="Pitluck S."/>
            <person name="Pierson B.K."/>
            <person name="Blankenship R.E."/>
        </authorList>
    </citation>
    <scope>NUCLEOTIDE SEQUENCE [LARGE SCALE GENOMIC DNA]</scope>
    <source>
        <strain evidence="6">ATCC 29366 / DSM 635 / J-10-fl</strain>
    </source>
</reference>
<dbReference type="PRINTS" id="PR00080">
    <property type="entry name" value="SDRFAMILY"/>
</dbReference>
<dbReference type="InterPro" id="IPR057326">
    <property type="entry name" value="KR_dom"/>
</dbReference>
<dbReference type="InterPro" id="IPR036291">
    <property type="entry name" value="NAD(P)-bd_dom_sf"/>
</dbReference>
<dbReference type="PROSITE" id="PS00061">
    <property type="entry name" value="ADH_SHORT"/>
    <property type="match status" value="1"/>
</dbReference>
<dbReference type="EnsemblBacteria" id="ABY33620">
    <property type="protein sequence ID" value="ABY33620"/>
    <property type="gene ID" value="Caur_0370"/>
</dbReference>
<dbReference type="PATRIC" id="fig|324602.8.peg.422"/>
<dbReference type="Proteomes" id="UP000002008">
    <property type="component" value="Chromosome"/>
</dbReference>
<dbReference type="GO" id="GO:0008202">
    <property type="term" value="P:steroid metabolic process"/>
    <property type="evidence" value="ECO:0000318"/>
    <property type="project" value="GO_Central"/>
</dbReference>
<keyword evidence="6" id="KW-1185">Reference proteome</keyword>
<evidence type="ECO:0000256" key="2">
    <source>
        <dbReference type="ARBA" id="ARBA00023002"/>
    </source>
</evidence>
<comment type="similarity">
    <text evidence="1 3">Belongs to the short-chain dehydrogenases/reductases (SDR) family.</text>
</comment>
<dbReference type="AlphaFoldDB" id="A9WDL4"/>
<proteinExistence type="inferred from homology"/>
<evidence type="ECO:0000313" key="6">
    <source>
        <dbReference type="Proteomes" id="UP000002008"/>
    </source>
</evidence>
<dbReference type="Gene3D" id="3.40.50.720">
    <property type="entry name" value="NAD(P)-binding Rossmann-like Domain"/>
    <property type="match status" value="1"/>
</dbReference>
<dbReference type="InterPro" id="IPR020904">
    <property type="entry name" value="Sc_DH/Rdtase_CS"/>
</dbReference>
<keyword evidence="2" id="KW-0560">Oxidoreductase</keyword>
<dbReference type="FunFam" id="3.40.50.720:FF:000084">
    <property type="entry name" value="Short-chain dehydrogenase reductase"/>
    <property type="match status" value="1"/>
</dbReference>
<accession>A9WDL4</accession>
<feature type="domain" description="Ketoreductase" evidence="4">
    <location>
        <begin position="6"/>
        <end position="198"/>
    </location>
</feature>
<dbReference type="PANTHER" id="PTHR44196">
    <property type="entry name" value="DEHYDROGENASE/REDUCTASE SDR FAMILY MEMBER 7B"/>
    <property type="match status" value="1"/>
</dbReference>
<evidence type="ECO:0000256" key="1">
    <source>
        <dbReference type="ARBA" id="ARBA00006484"/>
    </source>
</evidence>
<dbReference type="SMART" id="SM00822">
    <property type="entry name" value="PKS_KR"/>
    <property type="match status" value="1"/>
</dbReference>
<dbReference type="PIRSF" id="PIRSF000126">
    <property type="entry name" value="11-beta-HSD1"/>
    <property type="match status" value="1"/>
</dbReference>
<dbReference type="PRINTS" id="PR00081">
    <property type="entry name" value="GDHRDH"/>
</dbReference>
<dbReference type="RefSeq" id="WP_012256276.1">
    <property type="nucleotide sequence ID" value="NC_010175.1"/>
</dbReference>
<evidence type="ECO:0000256" key="3">
    <source>
        <dbReference type="RuleBase" id="RU000363"/>
    </source>
</evidence>
<dbReference type="eggNOG" id="COG0300">
    <property type="taxonomic scope" value="Bacteria"/>
</dbReference>
<protein>
    <submittedName>
        <fullName evidence="5">Short-chain dehydrogenase/reductase SDR</fullName>
    </submittedName>
</protein>
<gene>
    <name evidence="5" type="ordered locus">Caur_0370</name>
</gene>
<dbReference type="InParanoid" id="A9WDL4"/>
<dbReference type="KEGG" id="cau:Caur_0370"/>
<dbReference type="NCBIfam" id="NF004825">
    <property type="entry name" value="PRK06181.1"/>
    <property type="match status" value="1"/>
</dbReference>
<dbReference type="STRING" id="324602.Caur_0370"/>
<dbReference type="PANTHER" id="PTHR44196:SF1">
    <property type="entry name" value="DEHYDROGENASE_REDUCTASE SDR FAMILY MEMBER 7B"/>
    <property type="match status" value="1"/>
</dbReference>
<dbReference type="FunCoup" id="A9WDL4">
    <property type="interactions" value="18"/>
</dbReference>
<evidence type="ECO:0000259" key="4">
    <source>
        <dbReference type="SMART" id="SM00822"/>
    </source>
</evidence>